<evidence type="ECO:0000256" key="7">
    <source>
        <dbReference type="ARBA" id="ARBA00023033"/>
    </source>
</evidence>
<keyword evidence="12" id="KW-1185">Reference proteome</keyword>
<dbReference type="Gene3D" id="1.10.630.10">
    <property type="entry name" value="Cytochrome P450"/>
    <property type="match status" value="1"/>
</dbReference>
<dbReference type="Pfam" id="PF00067">
    <property type="entry name" value="p450"/>
    <property type="match status" value="1"/>
</dbReference>
<feature type="transmembrane region" description="Helical" evidence="10">
    <location>
        <begin position="35"/>
        <end position="56"/>
    </location>
</feature>
<keyword evidence="10" id="KW-0812">Transmembrane</keyword>
<dbReference type="Proteomes" id="UP001497382">
    <property type="component" value="Unassembled WGS sequence"/>
</dbReference>
<dbReference type="EMBL" id="CAXIEN010000054">
    <property type="protein sequence ID" value="CAL1271333.1"/>
    <property type="molecule type" value="Genomic_DNA"/>
</dbReference>
<keyword evidence="7" id="KW-0503">Monooxygenase</keyword>
<sequence length="501" mass="58502">MCYFHSVTDISILCYLRKFASKMEIDMFRTECMMMLRNIIIIFILLITCKVVKYTFDYFRNHVYFKPCSIKTFNSNPLIIYLSAFLSMYKNSRPGCSLLCLYLQCLLGDCCELFRKERILKLYVGLTPVIFFYKPETVEVVLSSSSLIDKSMHYSFLDSWLGKGLFTSAGEKWRKRRKLLTPTFHFSILQEFIPVVQEQSNVFVSKLQELSQEPWIDIVPLALLCTLDIICQTAMGINMNAQSNENQEYVKASNEIANAFMNRALRPWLYSDLIYSMTSEGKRQKANLQRVHGFVGKVIEEKKAKMFTHDELKKKVANAEDVDCHLVKRKAFLEFLLKYHFNDPSFTEQHVKEEVNTFMFAGQDSSGMGLSYLLYCIGLYPKVQEKIVKELNEIFENDDVKEVTLKDLKKMKYLECVIKETFRLFPPVPFFARECNETFDVLGHKVHRGSLCFIFSYALHRDRESFPDPEIFIPERFLPENSIGRHPYAYIPFSAGPRICI</sequence>
<dbReference type="GO" id="GO:0005506">
    <property type="term" value="F:iron ion binding"/>
    <property type="evidence" value="ECO:0007669"/>
    <property type="project" value="InterPro"/>
</dbReference>
<dbReference type="SUPFAM" id="SSF48264">
    <property type="entry name" value="Cytochrome P450"/>
    <property type="match status" value="1"/>
</dbReference>
<evidence type="ECO:0000313" key="12">
    <source>
        <dbReference type="Proteomes" id="UP001497382"/>
    </source>
</evidence>
<evidence type="ECO:0000313" key="11">
    <source>
        <dbReference type="EMBL" id="CAL1271333.1"/>
    </source>
</evidence>
<evidence type="ECO:0000256" key="1">
    <source>
        <dbReference type="ARBA" id="ARBA00001971"/>
    </source>
</evidence>
<dbReference type="GO" id="GO:0016705">
    <property type="term" value="F:oxidoreductase activity, acting on paired donors, with incorporation or reduction of molecular oxygen"/>
    <property type="evidence" value="ECO:0007669"/>
    <property type="project" value="InterPro"/>
</dbReference>
<dbReference type="PRINTS" id="PR00463">
    <property type="entry name" value="EP450I"/>
</dbReference>
<dbReference type="InterPro" id="IPR002401">
    <property type="entry name" value="Cyt_P450_E_grp-I"/>
</dbReference>
<keyword evidence="6 9" id="KW-0408">Iron</keyword>
<comment type="subcellular location">
    <subcellularLocation>
        <location evidence="2">Endoplasmic reticulum membrane</location>
    </subcellularLocation>
</comment>
<gene>
    <name evidence="11" type="ORF">LARSCL_LOCUS5768</name>
</gene>
<dbReference type="PANTHER" id="PTHR24291">
    <property type="entry name" value="CYTOCHROME P450 FAMILY 4"/>
    <property type="match status" value="1"/>
</dbReference>
<keyword evidence="9" id="KW-0479">Metal-binding</keyword>
<dbReference type="CDD" id="cd20628">
    <property type="entry name" value="CYP4"/>
    <property type="match status" value="1"/>
</dbReference>
<evidence type="ECO:0000256" key="5">
    <source>
        <dbReference type="ARBA" id="ARBA00022824"/>
    </source>
</evidence>
<evidence type="ECO:0000256" key="8">
    <source>
        <dbReference type="ARBA" id="ARBA00023136"/>
    </source>
</evidence>
<dbReference type="GO" id="GO:0004497">
    <property type="term" value="F:monooxygenase activity"/>
    <property type="evidence" value="ECO:0007669"/>
    <property type="project" value="UniProtKB-KW"/>
</dbReference>
<proteinExistence type="inferred from homology"/>
<name>A0AAV1ZII3_9ARAC</name>
<comment type="similarity">
    <text evidence="3">Belongs to the cytochrome P450 family.</text>
</comment>
<keyword evidence="5" id="KW-0256">Endoplasmic reticulum</keyword>
<accession>A0AAV1ZII3</accession>
<dbReference type="InterPro" id="IPR036396">
    <property type="entry name" value="Cyt_P450_sf"/>
</dbReference>
<keyword evidence="8 10" id="KW-0472">Membrane</keyword>
<dbReference type="PRINTS" id="PR00385">
    <property type="entry name" value="P450"/>
</dbReference>
<evidence type="ECO:0000256" key="6">
    <source>
        <dbReference type="ARBA" id="ARBA00023004"/>
    </source>
</evidence>
<evidence type="ECO:0000256" key="10">
    <source>
        <dbReference type="SAM" id="Phobius"/>
    </source>
</evidence>
<dbReference type="PANTHER" id="PTHR24291:SF189">
    <property type="entry name" value="CYTOCHROME P450 4C3-RELATED"/>
    <property type="match status" value="1"/>
</dbReference>
<keyword evidence="10" id="KW-1133">Transmembrane helix</keyword>
<dbReference type="InterPro" id="IPR001128">
    <property type="entry name" value="Cyt_P450"/>
</dbReference>
<feature type="non-terminal residue" evidence="11">
    <location>
        <position position="501"/>
    </location>
</feature>
<reference evidence="11 12" key="1">
    <citation type="submission" date="2024-04" db="EMBL/GenBank/DDBJ databases">
        <authorList>
            <person name="Rising A."/>
            <person name="Reimegard J."/>
            <person name="Sonavane S."/>
            <person name="Akerstrom W."/>
            <person name="Nylinder S."/>
            <person name="Hedman E."/>
            <person name="Kallberg Y."/>
        </authorList>
    </citation>
    <scope>NUCLEOTIDE SEQUENCE [LARGE SCALE GENOMIC DNA]</scope>
</reference>
<dbReference type="GO" id="GO:0020037">
    <property type="term" value="F:heme binding"/>
    <property type="evidence" value="ECO:0007669"/>
    <property type="project" value="InterPro"/>
</dbReference>
<dbReference type="AlphaFoldDB" id="A0AAV1ZII3"/>
<dbReference type="GO" id="GO:0005789">
    <property type="term" value="C:endoplasmic reticulum membrane"/>
    <property type="evidence" value="ECO:0007669"/>
    <property type="project" value="UniProtKB-SubCell"/>
</dbReference>
<dbReference type="InterPro" id="IPR050196">
    <property type="entry name" value="Cytochrome_P450_Monoox"/>
</dbReference>
<evidence type="ECO:0000256" key="3">
    <source>
        <dbReference type="ARBA" id="ARBA00010617"/>
    </source>
</evidence>
<comment type="cofactor">
    <cofactor evidence="1 9">
        <name>heme</name>
        <dbReference type="ChEBI" id="CHEBI:30413"/>
    </cofactor>
</comment>
<feature type="binding site" description="axial binding residue" evidence="9">
    <location>
        <position position="500"/>
    </location>
    <ligand>
        <name>heme</name>
        <dbReference type="ChEBI" id="CHEBI:30413"/>
    </ligand>
    <ligandPart>
        <name>Fe</name>
        <dbReference type="ChEBI" id="CHEBI:18248"/>
    </ligandPart>
</feature>
<keyword evidence="7" id="KW-0560">Oxidoreductase</keyword>
<evidence type="ECO:0000256" key="9">
    <source>
        <dbReference type="PIRSR" id="PIRSR602401-1"/>
    </source>
</evidence>
<organism evidence="11 12">
    <name type="scientific">Larinioides sclopetarius</name>
    <dbReference type="NCBI Taxonomy" id="280406"/>
    <lineage>
        <taxon>Eukaryota</taxon>
        <taxon>Metazoa</taxon>
        <taxon>Ecdysozoa</taxon>
        <taxon>Arthropoda</taxon>
        <taxon>Chelicerata</taxon>
        <taxon>Arachnida</taxon>
        <taxon>Araneae</taxon>
        <taxon>Araneomorphae</taxon>
        <taxon>Entelegynae</taxon>
        <taxon>Araneoidea</taxon>
        <taxon>Araneidae</taxon>
        <taxon>Larinioides</taxon>
    </lineage>
</organism>
<evidence type="ECO:0008006" key="13">
    <source>
        <dbReference type="Google" id="ProtNLM"/>
    </source>
</evidence>
<evidence type="ECO:0000256" key="4">
    <source>
        <dbReference type="ARBA" id="ARBA00022617"/>
    </source>
</evidence>
<comment type="caution">
    <text evidence="11">The sequence shown here is derived from an EMBL/GenBank/DDBJ whole genome shotgun (WGS) entry which is preliminary data.</text>
</comment>
<protein>
    <recommendedName>
        <fullName evidence="13">Cytochrome P450</fullName>
    </recommendedName>
</protein>
<evidence type="ECO:0000256" key="2">
    <source>
        <dbReference type="ARBA" id="ARBA00004586"/>
    </source>
</evidence>
<keyword evidence="4 9" id="KW-0349">Heme</keyword>